<dbReference type="Proteomes" id="UP001612741">
    <property type="component" value="Unassembled WGS sequence"/>
</dbReference>
<dbReference type="InterPro" id="IPR023393">
    <property type="entry name" value="START-like_dom_sf"/>
</dbReference>
<proteinExistence type="predicted"/>
<evidence type="ECO:0000313" key="2">
    <source>
        <dbReference type="Proteomes" id="UP001612741"/>
    </source>
</evidence>
<accession>A0ABW7ZC53</accession>
<dbReference type="Gene3D" id="3.30.530.20">
    <property type="match status" value="1"/>
</dbReference>
<name>A0ABW7ZC53_9ACTN</name>
<gene>
    <name evidence="1" type="ORF">ACIBG2_50720</name>
</gene>
<reference evidence="1 2" key="1">
    <citation type="submission" date="2024-10" db="EMBL/GenBank/DDBJ databases">
        <title>The Natural Products Discovery Center: Release of the First 8490 Sequenced Strains for Exploring Actinobacteria Biosynthetic Diversity.</title>
        <authorList>
            <person name="Kalkreuter E."/>
            <person name="Kautsar S.A."/>
            <person name="Yang D."/>
            <person name="Bader C.D."/>
            <person name="Teijaro C.N."/>
            <person name="Fluegel L."/>
            <person name="Davis C.M."/>
            <person name="Simpson J.R."/>
            <person name="Lauterbach L."/>
            <person name="Steele A.D."/>
            <person name="Gui C."/>
            <person name="Meng S."/>
            <person name="Li G."/>
            <person name="Viehrig K."/>
            <person name="Ye F."/>
            <person name="Su P."/>
            <person name="Kiefer A.F."/>
            <person name="Nichols A."/>
            <person name="Cepeda A.J."/>
            <person name="Yan W."/>
            <person name="Fan B."/>
            <person name="Jiang Y."/>
            <person name="Adhikari A."/>
            <person name="Zheng C.-J."/>
            <person name="Schuster L."/>
            <person name="Cowan T.M."/>
            <person name="Smanski M.J."/>
            <person name="Chevrette M.G."/>
            <person name="De Carvalho L.P.S."/>
            <person name="Shen B."/>
        </authorList>
    </citation>
    <scope>NUCLEOTIDE SEQUENCE [LARGE SCALE GENOMIC DNA]</scope>
    <source>
        <strain evidence="1 2">NPDC050545</strain>
    </source>
</reference>
<dbReference type="EMBL" id="JBITGY010000022">
    <property type="protein sequence ID" value="MFI6505732.1"/>
    <property type="molecule type" value="Genomic_DNA"/>
</dbReference>
<evidence type="ECO:0000313" key="1">
    <source>
        <dbReference type="EMBL" id="MFI6505732.1"/>
    </source>
</evidence>
<dbReference type="SUPFAM" id="SSF55961">
    <property type="entry name" value="Bet v1-like"/>
    <property type="match status" value="1"/>
</dbReference>
<organism evidence="1 2">
    <name type="scientific">Nonomuraea typhae</name>
    <dbReference type="NCBI Taxonomy" id="2603600"/>
    <lineage>
        <taxon>Bacteria</taxon>
        <taxon>Bacillati</taxon>
        <taxon>Actinomycetota</taxon>
        <taxon>Actinomycetes</taxon>
        <taxon>Streptosporangiales</taxon>
        <taxon>Streptosporangiaceae</taxon>
        <taxon>Nonomuraea</taxon>
    </lineage>
</organism>
<comment type="caution">
    <text evidence="1">The sequence shown here is derived from an EMBL/GenBank/DDBJ whole genome shotgun (WGS) entry which is preliminary data.</text>
</comment>
<sequence>MVHNVHERVVPGTREQVWAVLTDVSRLYPESSGTFVLPDGLYVGAPVRHDGMKYRVAVVEPGRKLWFDVGRAISGGHGFELFPAEGGRTLVRHQLKGRLGGLFALLWPLVIRRAHDKALEGFLDNLEREVTRAHAG</sequence>
<protein>
    <submittedName>
        <fullName evidence="1">SRPBCC family protein</fullName>
    </submittedName>
</protein>
<dbReference type="RefSeq" id="WP_397092068.1">
    <property type="nucleotide sequence ID" value="NZ_JBITGY010000022.1"/>
</dbReference>
<keyword evidence="2" id="KW-1185">Reference proteome</keyword>